<dbReference type="GO" id="GO:0071035">
    <property type="term" value="P:nuclear polyadenylation-dependent rRNA catabolic process"/>
    <property type="evidence" value="ECO:0007669"/>
    <property type="project" value="TreeGrafter"/>
</dbReference>
<reference evidence="12" key="1">
    <citation type="submission" date="2018-10" db="EMBL/GenBank/DDBJ databases">
        <title>Transcriptome assembly of Aceria tosichella (Wheat curl mite) Type 2.</title>
        <authorList>
            <person name="Scully E.D."/>
            <person name="Geib S.M."/>
            <person name="Palmer N.A."/>
            <person name="Gupta A.K."/>
            <person name="Sarath G."/>
            <person name="Tatineni S."/>
        </authorList>
    </citation>
    <scope>NUCLEOTIDE SEQUENCE</scope>
    <source>
        <strain evidence="12">LincolnNE</strain>
    </source>
</reference>
<evidence type="ECO:0000256" key="9">
    <source>
        <dbReference type="ARBA" id="ARBA00030617"/>
    </source>
</evidence>
<dbReference type="SUPFAM" id="SSF54211">
    <property type="entry name" value="Ribosomal protein S5 domain 2-like"/>
    <property type="match status" value="1"/>
</dbReference>
<keyword evidence="7" id="KW-0694">RNA-binding</keyword>
<dbReference type="PANTHER" id="PTHR11097">
    <property type="entry name" value="EXOSOME COMPLEX EXONUCLEASE RIBOSOMAL RNA PROCESSING PROTEIN"/>
    <property type="match status" value="1"/>
</dbReference>
<sequence>MAEEFRVLRPYEFHCQLIKKGQRADGRKLDEFRDIKLEVDAISTADSSSLVKLGNTSLVCGCITRLSKKTDNSNESDDINIHVELPPICSSPTGHRTQHTAQLLTKTLKNVLDDMKCLDRNCLSVDNENLSWSIDVEVICLNYDGCLLDAALIAVLAALKSLKLTDETSGISQKFILNKMPIRSSFAIIGDRVICDPNLEEETVAQSTMSITIEPSSHGDNCHINKQGGKAIDFQKLSECTRLAKQRATLILKQLSECPALCHGDAMMDCL</sequence>
<evidence type="ECO:0000256" key="5">
    <source>
        <dbReference type="ARBA" id="ARBA00022552"/>
    </source>
</evidence>
<dbReference type="GO" id="GO:0034473">
    <property type="term" value="P:U1 snRNA 3'-end processing"/>
    <property type="evidence" value="ECO:0007669"/>
    <property type="project" value="TreeGrafter"/>
</dbReference>
<comment type="similarity">
    <text evidence="3">Belongs to the RNase PH family.</text>
</comment>
<evidence type="ECO:0000256" key="6">
    <source>
        <dbReference type="ARBA" id="ARBA00022835"/>
    </source>
</evidence>
<dbReference type="GO" id="GO:0034476">
    <property type="term" value="P:U5 snRNA 3'-end processing"/>
    <property type="evidence" value="ECO:0007669"/>
    <property type="project" value="TreeGrafter"/>
</dbReference>
<dbReference type="InterPro" id="IPR001247">
    <property type="entry name" value="ExoRNase_PH_dom1"/>
</dbReference>
<dbReference type="InterPro" id="IPR036345">
    <property type="entry name" value="ExoRNase_PH_dom2_sf"/>
</dbReference>
<feature type="domain" description="Exoribonuclease phosphorolytic" evidence="10">
    <location>
        <begin position="31"/>
        <end position="163"/>
    </location>
</feature>
<evidence type="ECO:0000256" key="2">
    <source>
        <dbReference type="ARBA" id="ARBA00004604"/>
    </source>
</evidence>
<evidence type="ECO:0000256" key="7">
    <source>
        <dbReference type="ARBA" id="ARBA00022884"/>
    </source>
</evidence>
<evidence type="ECO:0000256" key="8">
    <source>
        <dbReference type="ARBA" id="ARBA00023242"/>
    </source>
</evidence>
<dbReference type="GO" id="GO:0071038">
    <property type="term" value="P:TRAMP-dependent tRNA surveillance pathway"/>
    <property type="evidence" value="ECO:0007669"/>
    <property type="project" value="TreeGrafter"/>
</dbReference>
<organism evidence="12">
    <name type="scientific">Aceria tosichella</name>
    <name type="common">wheat curl mite</name>
    <dbReference type="NCBI Taxonomy" id="561515"/>
    <lineage>
        <taxon>Eukaryota</taxon>
        <taxon>Metazoa</taxon>
        <taxon>Ecdysozoa</taxon>
        <taxon>Arthropoda</taxon>
        <taxon>Chelicerata</taxon>
        <taxon>Arachnida</taxon>
        <taxon>Acari</taxon>
        <taxon>Acariformes</taxon>
        <taxon>Trombidiformes</taxon>
        <taxon>Prostigmata</taxon>
        <taxon>Eupodina</taxon>
        <taxon>Eriophyoidea</taxon>
        <taxon>Eriophyidae</taxon>
        <taxon>Eriophyinae</taxon>
        <taxon>Aceriini</taxon>
        <taxon>Aceria</taxon>
    </lineage>
</organism>
<evidence type="ECO:0000259" key="10">
    <source>
        <dbReference type="Pfam" id="PF01138"/>
    </source>
</evidence>
<dbReference type="InterPro" id="IPR015847">
    <property type="entry name" value="ExoRNase_PH_dom2"/>
</dbReference>
<proteinExistence type="inferred from homology"/>
<dbReference type="GO" id="GO:0034475">
    <property type="term" value="P:U4 snRNA 3'-end processing"/>
    <property type="evidence" value="ECO:0007669"/>
    <property type="project" value="TreeGrafter"/>
</dbReference>
<feature type="domain" description="Exoribonuclease phosphorolytic" evidence="11">
    <location>
        <begin position="180"/>
        <end position="246"/>
    </location>
</feature>
<dbReference type="GO" id="GO:0016075">
    <property type="term" value="P:rRNA catabolic process"/>
    <property type="evidence" value="ECO:0007669"/>
    <property type="project" value="TreeGrafter"/>
</dbReference>
<dbReference type="AlphaFoldDB" id="A0A6G1SD32"/>
<dbReference type="SUPFAM" id="SSF55666">
    <property type="entry name" value="Ribonuclease PH domain 2-like"/>
    <property type="match status" value="1"/>
</dbReference>
<accession>A0A6G1SD32</accession>
<evidence type="ECO:0000259" key="11">
    <source>
        <dbReference type="Pfam" id="PF03725"/>
    </source>
</evidence>
<dbReference type="Pfam" id="PF01138">
    <property type="entry name" value="RNase_PH"/>
    <property type="match status" value="1"/>
</dbReference>
<keyword evidence="6" id="KW-0271">Exosome</keyword>
<dbReference type="GO" id="GO:0000177">
    <property type="term" value="C:cytoplasmic exosome (RNase complex)"/>
    <property type="evidence" value="ECO:0007669"/>
    <property type="project" value="TreeGrafter"/>
</dbReference>
<dbReference type="GO" id="GO:0000176">
    <property type="term" value="C:nuclear exosome (RNase complex)"/>
    <property type="evidence" value="ECO:0007669"/>
    <property type="project" value="TreeGrafter"/>
</dbReference>
<dbReference type="GO" id="GO:0035925">
    <property type="term" value="F:mRNA 3'-UTR AU-rich region binding"/>
    <property type="evidence" value="ECO:0007669"/>
    <property type="project" value="TreeGrafter"/>
</dbReference>
<dbReference type="Gene3D" id="3.30.230.70">
    <property type="entry name" value="GHMP Kinase, N-terminal domain"/>
    <property type="match status" value="1"/>
</dbReference>
<dbReference type="InterPro" id="IPR027408">
    <property type="entry name" value="PNPase/RNase_PH_dom_sf"/>
</dbReference>
<keyword evidence="4" id="KW-0963">Cytoplasm</keyword>
<dbReference type="GO" id="GO:0000467">
    <property type="term" value="P:exonucleolytic trimming to generate mature 3'-end of 5.8S rRNA from tricistronic rRNA transcript (SSU-rRNA, 5.8S rRNA, LSU-rRNA)"/>
    <property type="evidence" value="ECO:0007669"/>
    <property type="project" value="TreeGrafter"/>
</dbReference>
<evidence type="ECO:0000313" key="12">
    <source>
        <dbReference type="EMBL" id="MDE47830.1"/>
    </source>
</evidence>
<name>A0A6G1SD32_9ACAR</name>
<dbReference type="PANTHER" id="PTHR11097:SF9">
    <property type="entry name" value="EXOSOME COMPLEX COMPONENT RRP43"/>
    <property type="match status" value="1"/>
</dbReference>
<gene>
    <name evidence="12" type="primary">EXOSC8</name>
    <name evidence="12" type="ORF">g.19329</name>
</gene>
<evidence type="ECO:0000256" key="4">
    <source>
        <dbReference type="ARBA" id="ARBA00022490"/>
    </source>
</evidence>
<evidence type="ECO:0000256" key="1">
    <source>
        <dbReference type="ARBA" id="ARBA00004496"/>
    </source>
</evidence>
<dbReference type="Pfam" id="PF03725">
    <property type="entry name" value="RNase_PH_C"/>
    <property type="match status" value="1"/>
</dbReference>
<dbReference type="GO" id="GO:0071028">
    <property type="term" value="P:nuclear mRNA surveillance"/>
    <property type="evidence" value="ECO:0007669"/>
    <property type="project" value="TreeGrafter"/>
</dbReference>
<dbReference type="GO" id="GO:0005730">
    <property type="term" value="C:nucleolus"/>
    <property type="evidence" value="ECO:0007669"/>
    <property type="project" value="UniProtKB-SubCell"/>
</dbReference>
<dbReference type="EMBL" id="GGYP01003059">
    <property type="protein sequence ID" value="MDE47830.1"/>
    <property type="molecule type" value="Transcribed_RNA"/>
</dbReference>
<protein>
    <recommendedName>
        <fullName evidence="9">Ribosomal RNA-processing protein 43</fullName>
    </recommendedName>
</protein>
<evidence type="ECO:0000256" key="3">
    <source>
        <dbReference type="ARBA" id="ARBA00006678"/>
    </source>
</evidence>
<comment type="subcellular location">
    <subcellularLocation>
        <location evidence="1">Cytoplasm</location>
    </subcellularLocation>
    <subcellularLocation>
        <location evidence="2">Nucleus</location>
        <location evidence="2">Nucleolus</location>
    </subcellularLocation>
</comment>
<keyword evidence="5" id="KW-0698">rRNA processing</keyword>
<dbReference type="InterPro" id="IPR020568">
    <property type="entry name" value="Ribosomal_Su5_D2-typ_SF"/>
</dbReference>
<keyword evidence="8" id="KW-0539">Nucleus</keyword>
<dbReference type="InterPro" id="IPR050590">
    <property type="entry name" value="Exosome_comp_Rrp42_subfam"/>
</dbReference>